<dbReference type="CDD" id="cd02440">
    <property type="entry name" value="AdoMet_MTases"/>
    <property type="match status" value="1"/>
</dbReference>
<sequence>MADFLDDTRRSYDTTADDYATWIQDELAAKPVDRAVLAVFAEVVRGPVADVGCGTGRITAHLHDLGVEISGVDLSPGMLTAARRTYPHLRFTEATMTALPIDDHVLGGVVAWYSTIHVPDDHLPAALAEFRRVLRPGGHLQLAFQSGTGTEHRTRAGGHEVALTFHHREPARMADLLRDNGFTVQAQLLREPDLDGPYPENTPQVYVLAFAHG</sequence>
<dbReference type="InterPro" id="IPR041698">
    <property type="entry name" value="Methyltransf_25"/>
</dbReference>
<dbReference type="GO" id="GO:0032259">
    <property type="term" value="P:methylation"/>
    <property type="evidence" value="ECO:0007669"/>
    <property type="project" value="UniProtKB-KW"/>
</dbReference>
<feature type="domain" description="Methyltransferase" evidence="1">
    <location>
        <begin position="48"/>
        <end position="138"/>
    </location>
</feature>
<dbReference type="AlphaFoldDB" id="A0A7W7Q4F7"/>
<comment type="caution">
    <text evidence="2">The sequence shown here is derived from an EMBL/GenBank/DDBJ whole genome shotgun (WGS) entry which is preliminary data.</text>
</comment>
<dbReference type="Pfam" id="PF13649">
    <property type="entry name" value="Methyltransf_25"/>
    <property type="match status" value="1"/>
</dbReference>
<dbReference type="EMBL" id="JACHJQ010000003">
    <property type="protein sequence ID" value="MBB4906865.1"/>
    <property type="molecule type" value="Genomic_DNA"/>
</dbReference>
<dbReference type="InterPro" id="IPR029063">
    <property type="entry name" value="SAM-dependent_MTases_sf"/>
</dbReference>
<dbReference type="SUPFAM" id="SSF53335">
    <property type="entry name" value="S-adenosyl-L-methionine-dependent methyltransferases"/>
    <property type="match status" value="1"/>
</dbReference>
<evidence type="ECO:0000259" key="1">
    <source>
        <dbReference type="Pfam" id="PF13649"/>
    </source>
</evidence>
<keyword evidence="2" id="KW-0808">Transferase</keyword>
<dbReference type="PANTHER" id="PTHR42912">
    <property type="entry name" value="METHYLTRANSFERASE"/>
    <property type="match status" value="1"/>
</dbReference>
<protein>
    <submittedName>
        <fullName evidence="2">Ubiquinone/menaquinone biosynthesis C-methylase UbiE</fullName>
    </submittedName>
</protein>
<keyword evidence="3" id="KW-1185">Reference proteome</keyword>
<dbReference type="Proteomes" id="UP000520767">
    <property type="component" value="Unassembled WGS sequence"/>
</dbReference>
<dbReference type="Gene3D" id="3.40.50.150">
    <property type="entry name" value="Vaccinia Virus protein VP39"/>
    <property type="match status" value="1"/>
</dbReference>
<keyword evidence="2" id="KW-0830">Ubiquinone</keyword>
<gene>
    <name evidence="2" type="ORF">FHR82_003085</name>
</gene>
<proteinExistence type="predicted"/>
<organism evidence="2 3">
    <name type="scientific">Actinophytocola algeriensis</name>
    <dbReference type="NCBI Taxonomy" id="1768010"/>
    <lineage>
        <taxon>Bacteria</taxon>
        <taxon>Bacillati</taxon>
        <taxon>Actinomycetota</taxon>
        <taxon>Actinomycetes</taxon>
        <taxon>Pseudonocardiales</taxon>
        <taxon>Pseudonocardiaceae</taxon>
    </lineage>
</organism>
<dbReference type="InterPro" id="IPR050508">
    <property type="entry name" value="Methyltransf_Superfamily"/>
</dbReference>
<dbReference type="RefSeq" id="WP_184811015.1">
    <property type="nucleotide sequence ID" value="NZ_JACHJQ010000003.1"/>
</dbReference>
<dbReference type="GO" id="GO:0008168">
    <property type="term" value="F:methyltransferase activity"/>
    <property type="evidence" value="ECO:0007669"/>
    <property type="project" value="UniProtKB-KW"/>
</dbReference>
<name>A0A7W7Q4F7_9PSEU</name>
<evidence type="ECO:0000313" key="2">
    <source>
        <dbReference type="EMBL" id="MBB4906865.1"/>
    </source>
</evidence>
<evidence type="ECO:0000313" key="3">
    <source>
        <dbReference type="Proteomes" id="UP000520767"/>
    </source>
</evidence>
<reference evidence="2 3" key="1">
    <citation type="submission" date="2020-08" db="EMBL/GenBank/DDBJ databases">
        <title>Genomic Encyclopedia of Type Strains, Phase III (KMG-III): the genomes of soil and plant-associated and newly described type strains.</title>
        <authorList>
            <person name="Whitman W."/>
        </authorList>
    </citation>
    <scope>NUCLEOTIDE SEQUENCE [LARGE SCALE GENOMIC DNA]</scope>
    <source>
        <strain evidence="2 3">CECT 8960</strain>
    </source>
</reference>
<keyword evidence="2" id="KW-0489">Methyltransferase</keyword>
<accession>A0A7W7Q4F7</accession>